<name>A0A1G9DC31_9FLAO</name>
<dbReference type="STRING" id="1128970.SAMN04487935_3770"/>
<reference evidence="1 2" key="1">
    <citation type="submission" date="2016-10" db="EMBL/GenBank/DDBJ databases">
        <authorList>
            <person name="de Groot N.N."/>
        </authorList>
    </citation>
    <scope>NUCLEOTIDE SEQUENCE [LARGE SCALE GENOMIC DNA]</scope>
    <source>
        <strain evidence="1 2">CGMCC 1.10076</strain>
    </source>
</reference>
<protein>
    <submittedName>
        <fullName evidence="1">Intein N-terminal splicing region</fullName>
    </submittedName>
</protein>
<dbReference type="EMBL" id="FNEZ01000010">
    <property type="protein sequence ID" value="SDK61364.1"/>
    <property type="molecule type" value="Genomic_DNA"/>
</dbReference>
<gene>
    <name evidence="1" type="ORF">SAMN04487935_3770</name>
</gene>
<dbReference type="AlphaFoldDB" id="A0A1G9DC31"/>
<organism evidence="1 2">
    <name type="scientific">Flavobacterium noncentrifugens</name>
    <dbReference type="NCBI Taxonomy" id="1128970"/>
    <lineage>
        <taxon>Bacteria</taxon>
        <taxon>Pseudomonadati</taxon>
        <taxon>Bacteroidota</taxon>
        <taxon>Flavobacteriia</taxon>
        <taxon>Flavobacteriales</taxon>
        <taxon>Flavobacteriaceae</taxon>
        <taxon>Flavobacterium</taxon>
    </lineage>
</organism>
<evidence type="ECO:0000313" key="1">
    <source>
        <dbReference type="EMBL" id="SDK61364.1"/>
    </source>
</evidence>
<dbReference type="Proteomes" id="UP000199580">
    <property type="component" value="Unassembled WGS sequence"/>
</dbReference>
<proteinExistence type="predicted"/>
<dbReference type="RefSeq" id="WP_091399345.1">
    <property type="nucleotide sequence ID" value="NZ_BKAI01000022.1"/>
</dbReference>
<sequence>MEPELLNKFNKIIHYNSEYNDRNSGLRNVTLQTFFEVETTGVIRMDIWIATSDFFEGKNSKPDIEYRHQTVFELRNAERLSETELLKMFRFTEKEFLDTEIVFENDKSQKIKDLYKLENKISDEGIIETIKDGPNFILKLWK</sequence>
<evidence type="ECO:0000313" key="2">
    <source>
        <dbReference type="Proteomes" id="UP000199580"/>
    </source>
</evidence>
<accession>A0A1G9DC31</accession>
<keyword evidence="2" id="KW-1185">Reference proteome</keyword>